<dbReference type="Pfam" id="PF02288">
    <property type="entry name" value="Dehydratase_MU"/>
    <property type="match status" value="1"/>
</dbReference>
<accession>A0A840IAV2</accession>
<evidence type="ECO:0000313" key="1">
    <source>
        <dbReference type="EMBL" id="MBB4661956.1"/>
    </source>
</evidence>
<comment type="caution">
    <text evidence="1">The sequence shown here is derived from an EMBL/GenBank/DDBJ whole genome shotgun (WGS) entry which is preliminary data.</text>
</comment>
<reference evidence="1 2" key="1">
    <citation type="submission" date="2020-08" db="EMBL/GenBank/DDBJ databases">
        <title>Genomic Encyclopedia of Archaeal and Bacterial Type Strains, Phase II (KMG-II): from individual species to whole genera.</title>
        <authorList>
            <person name="Goeker M."/>
        </authorList>
    </citation>
    <scope>NUCLEOTIDE SEQUENCE [LARGE SCALE GENOMIC DNA]</scope>
    <source>
        <strain evidence="1 2">DSM 23288</strain>
    </source>
</reference>
<evidence type="ECO:0008006" key="3">
    <source>
        <dbReference type="Google" id="ProtNLM"/>
    </source>
</evidence>
<dbReference type="Proteomes" id="UP000585272">
    <property type="component" value="Unassembled WGS sequence"/>
</dbReference>
<sequence>MSGPAVFLRLAPGEVPAAALRELRAGLEEEGVPCRVLPSGPPAPVAAPGAASPVCEAPASAPADAALLAHAAACASPVSVGLGLSADGACLHLPQLPPGAPLLSVSLHDPDPERLRALGHNAARLVAGVPLKELP</sequence>
<dbReference type="InterPro" id="IPR003208">
    <property type="entry name" value="Dehydtase/Dehydtase_re"/>
</dbReference>
<name>A0A840IAV2_9ACTN</name>
<dbReference type="SUPFAM" id="SSF52968">
    <property type="entry name" value="B12-dependent dehydatase associated subunit"/>
    <property type="match status" value="1"/>
</dbReference>
<organism evidence="1 2">
    <name type="scientific">Conexibacter arvalis</name>
    <dbReference type="NCBI Taxonomy" id="912552"/>
    <lineage>
        <taxon>Bacteria</taxon>
        <taxon>Bacillati</taxon>
        <taxon>Actinomycetota</taxon>
        <taxon>Thermoleophilia</taxon>
        <taxon>Solirubrobacterales</taxon>
        <taxon>Conexibacteraceae</taxon>
        <taxon>Conexibacter</taxon>
    </lineage>
</organism>
<protein>
    <recommendedName>
        <fullName evidence="3">Dehydratase medium subunit</fullName>
    </recommendedName>
</protein>
<dbReference type="InterPro" id="IPR010254">
    <property type="entry name" value="B12-dep_deHydtase_bsu"/>
</dbReference>
<keyword evidence="2" id="KW-1185">Reference proteome</keyword>
<gene>
    <name evidence="1" type="ORF">BDZ31_001529</name>
</gene>
<evidence type="ECO:0000313" key="2">
    <source>
        <dbReference type="Proteomes" id="UP000585272"/>
    </source>
</evidence>
<dbReference type="EMBL" id="JACHNU010000001">
    <property type="protein sequence ID" value="MBB4661956.1"/>
    <property type="molecule type" value="Genomic_DNA"/>
</dbReference>
<proteinExistence type="predicted"/>
<dbReference type="Gene3D" id="3.40.50.10150">
    <property type="entry name" value="B12-dependent dehydatase associated subunit"/>
    <property type="match status" value="1"/>
</dbReference>
<dbReference type="RefSeq" id="WP_221242843.1">
    <property type="nucleotide sequence ID" value="NZ_JACHNU010000001.1"/>
</dbReference>
<dbReference type="AlphaFoldDB" id="A0A840IAV2"/>